<evidence type="ECO:0000313" key="2">
    <source>
        <dbReference type="Proteomes" id="UP001145114"/>
    </source>
</evidence>
<dbReference type="Proteomes" id="UP001145114">
    <property type="component" value="Unassembled WGS sequence"/>
</dbReference>
<evidence type="ECO:0000313" key="1">
    <source>
        <dbReference type="EMBL" id="KAJ1679734.1"/>
    </source>
</evidence>
<keyword evidence="1" id="KW-0132">Cell division</keyword>
<accession>A0ACC1I0S5</accession>
<keyword evidence="1" id="KW-0131">Cell cycle</keyword>
<dbReference type="EC" id="2.7.11.1" evidence="1"/>
<reference evidence="1" key="1">
    <citation type="submission" date="2022-06" db="EMBL/GenBank/DDBJ databases">
        <title>Phylogenomic reconstructions and comparative analyses of Kickxellomycotina fungi.</title>
        <authorList>
            <person name="Reynolds N.K."/>
            <person name="Stajich J.E."/>
            <person name="Barry K."/>
            <person name="Grigoriev I.V."/>
            <person name="Crous P."/>
            <person name="Smith M.E."/>
        </authorList>
    </citation>
    <scope>NUCLEOTIDE SEQUENCE</scope>
    <source>
        <strain evidence="1">RSA 2271</strain>
    </source>
</reference>
<gene>
    <name evidence="1" type="primary">CDC7_1</name>
    <name evidence="1" type="ORF">EV182_001437</name>
</gene>
<keyword evidence="2" id="KW-1185">Reference proteome</keyword>
<sequence length="715" mass="80674">MSGSVSMDVPDGASTAMYDGNNNNKDNNDSVLLASSADVHCTAAGMLFAYPPNMHNTAADHHFLPARGKVESAHEPEAKRQRVANPGEHPTDVTEQSSHYYRQLTIFDSLRTPTAPSLPLFDSVHTPTFYDHQHHYHNSNLEHRLGCTNCDTTQATMTFMQSTDQNLQVSLAYNPSATNIVYIDYSDSKDGDGENRERINNHGGRFKKSEEDNFSDAEANDSQMDTELDEDDDDDGGGGDDSGDKETIDESSENARLINGGDIDIPEDTQQEIDELMASFPGLTDQYRLVGKIGEGTFSTVYKAVDLLHDKYENSAWSMIFQDNLLPRASWDGRDALCAAEDGAEYMPRPVSVYSDQPSSSTLHDLNCHSRRYSSEMRIVAVKKIYVTSSPKRIANEIAILRDLGGSSKIVSLITAMRHQDQVVLVMPYFKHDDFRTFYQDSSIYEIRKYCQSLFQALEHTHAQGIMHRDVKPSNFLYNVRRRHGVLVDFGLAEREDDQEALRLSRTRPPLNLDLEGASRRFRSFDSKGRPGVLQRDPRPSLRANRAGTRGFRAPEVLLKLPRQSVAIDIWSAGVILLCFFTKRFPFFRSTDDTEALLEIAVLFGKFNMEKAAAEMGRTFFTNVPTVKEKDISFERLTKAYNPDRWSEIPQEGFDFLRRCLCLDPKKRITAEEALRHPFLTFSNGDNDIEVGEEEAEEGSGIPTNEIDPRRLYSQ</sequence>
<comment type="caution">
    <text evidence="1">The sequence shown here is derived from an EMBL/GenBank/DDBJ whole genome shotgun (WGS) entry which is preliminary data.</text>
</comment>
<dbReference type="EMBL" id="JAMZIH010000207">
    <property type="protein sequence ID" value="KAJ1679734.1"/>
    <property type="molecule type" value="Genomic_DNA"/>
</dbReference>
<proteinExistence type="predicted"/>
<organism evidence="1 2">
    <name type="scientific">Spiromyces aspiralis</name>
    <dbReference type="NCBI Taxonomy" id="68401"/>
    <lineage>
        <taxon>Eukaryota</taxon>
        <taxon>Fungi</taxon>
        <taxon>Fungi incertae sedis</taxon>
        <taxon>Zoopagomycota</taxon>
        <taxon>Kickxellomycotina</taxon>
        <taxon>Kickxellomycetes</taxon>
        <taxon>Kickxellales</taxon>
        <taxon>Kickxellaceae</taxon>
        <taxon>Spiromyces</taxon>
    </lineage>
</organism>
<keyword evidence="1" id="KW-0808">Transferase</keyword>
<protein>
    <submittedName>
        <fullName evidence="1">Cell division control protein 7</fullName>
        <ecNumber evidence="1">2.7.11.1</ecNumber>
    </submittedName>
</protein>
<name>A0ACC1I0S5_9FUNG</name>